<dbReference type="OrthoDB" id="6115526at2"/>
<dbReference type="Proteomes" id="UP000306317">
    <property type="component" value="Unassembled WGS sequence"/>
</dbReference>
<comment type="caution">
    <text evidence="5">The sequence shown here is derived from an EMBL/GenBank/DDBJ whole genome shotgun (WGS) entry which is preliminary data.</text>
</comment>
<organism evidence="5 6">
    <name type="scientific">Rhodanobacter lindaniclasticus</name>
    <dbReference type="NCBI Taxonomy" id="75310"/>
    <lineage>
        <taxon>Bacteria</taxon>
        <taxon>Pseudomonadati</taxon>
        <taxon>Pseudomonadota</taxon>
        <taxon>Gammaproteobacteria</taxon>
        <taxon>Lysobacterales</taxon>
        <taxon>Rhodanobacteraceae</taxon>
        <taxon>Rhodanobacter</taxon>
    </lineage>
</organism>
<accession>A0A4S3KL45</accession>
<dbReference type="EMBL" id="MWIO01000008">
    <property type="protein sequence ID" value="THD09506.1"/>
    <property type="molecule type" value="Genomic_DNA"/>
</dbReference>
<protein>
    <recommendedName>
        <fullName evidence="2">Poly(3-hydroxyalkanoate) polymerase subunit PhaE</fullName>
    </recommendedName>
</protein>
<keyword evidence="6" id="KW-1185">Reference proteome</keyword>
<dbReference type="Pfam" id="PF09712">
    <property type="entry name" value="PHA_synth_III_E"/>
    <property type="match status" value="1"/>
</dbReference>
<proteinExistence type="predicted"/>
<feature type="region of interest" description="Disordered" evidence="4">
    <location>
        <begin position="299"/>
        <end position="341"/>
    </location>
</feature>
<dbReference type="AlphaFoldDB" id="A0A4S3KL45"/>
<keyword evidence="3" id="KW-0583">PHB biosynthesis</keyword>
<feature type="compositionally biased region" description="Basic residues" evidence="4">
    <location>
        <begin position="321"/>
        <end position="330"/>
    </location>
</feature>
<evidence type="ECO:0000256" key="1">
    <source>
        <dbReference type="ARBA" id="ARBA00004683"/>
    </source>
</evidence>
<dbReference type="UniPathway" id="UPA00917"/>
<comment type="pathway">
    <text evidence="1">Biopolymer metabolism; poly-(R)-3-hydroxybutanoate biosynthesis.</text>
</comment>
<evidence type="ECO:0000313" key="6">
    <source>
        <dbReference type="Proteomes" id="UP000306317"/>
    </source>
</evidence>
<evidence type="ECO:0000256" key="4">
    <source>
        <dbReference type="SAM" id="MobiDB-lite"/>
    </source>
</evidence>
<sequence>MADPANDFIKDYQALAQQSWDAWTRQFQPSPAANPFTPPPAPAAGNDTLERTLAGLKGYFDWMQAAASGGAAQPAPDWRQQLQQMFGGASQPFAQAFGGIDSAGAEGFMRQWQSWLQAARHSGFADLAGAQGPTPAFGLNREQQMQQQALATALMASMQATARYQELIQRANAQGMQRLQGKLAEPGRQVDSLKALYDLWVDASEEAYAEIALSDEFRGVYGEMVDTQMRVRQLQQQQTEQLCQQLGVPTRSEVSSLGERLQALRREVRASHSAVATDHADEIMALRRELAALKRQLAERPAPAMAKKEVAARPAAAAKKAPTKAVRKSTPKTVPNPRKRK</sequence>
<dbReference type="RefSeq" id="WP_136257156.1">
    <property type="nucleotide sequence ID" value="NZ_MWIO01000008.1"/>
</dbReference>
<evidence type="ECO:0000313" key="5">
    <source>
        <dbReference type="EMBL" id="THD09506.1"/>
    </source>
</evidence>
<gene>
    <name evidence="5" type="ORF">B1991_02630</name>
</gene>
<evidence type="ECO:0000256" key="2">
    <source>
        <dbReference type="ARBA" id="ARBA00019066"/>
    </source>
</evidence>
<dbReference type="InterPro" id="IPR010123">
    <property type="entry name" value="PHA_synth_III_E"/>
</dbReference>
<dbReference type="GO" id="GO:0042619">
    <property type="term" value="P:poly-hydroxybutyrate biosynthetic process"/>
    <property type="evidence" value="ECO:0007669"/>
    <property type="project" value="UniProtKB-KW"/>
</dbReference>
<reference evidence="5 6" key="1">
    <citation type="submission" date="2017-02" db="EMBL/GenBank/DDBJ databases">
        <title>Whole genome sequencing of Rhodanobacter lindaniclasticus DSM 17932.</title>
        <authorList>
            <person name="Kumar S."/>
            <person name="Patil P."/>
            <person name="Patil P.B."/>
        </authorList>
    </citation>
    <scope>NUCLEOTIDE SEQUENCE [LARGE SCALE GENOMIC DNA]</scope>
    <source>
        <strain evidence="5 6">DSM 17932</strain>
    </source>
</reference>
<evidence type="ECO:0000256" key="3">
    <source>
        <dbReference type="ARBA" id="ARBA00022752"/>
    </source>
</evidence>
<feature type="region of interest" description="Disordered" evidence="4">
    <location>
        <begin position="28"/>
        <end position="47"/>
    </location>
</feature>
<name>A0A4S3KL45_9GAMM</name>